<proteinExistence type="inferred from homology"/>
<evidence type="ECO:0000313" key="4">
    <source>
        <dbReference type="EMBL" id="QTD51785.1"/>
    </source>
</evidence>
<dbReference type="InterPro" id="IPR036513">
    <property type="entry name" value="STAS_dom_sf"/>
</dbReference>
<dbReference type="PANTHER" id="PTHR33495:SF2">
    <property type="entry name" value="ANTI-SIGMA FACTOR ANTAGONIST TM_1081-RELATED"/>
    <property type="match status" value="1"/>
</dbReference>
<dbReference type="PANTHER" id="PTHR33495">
    <property type="entry name" value="ANTI-SIGMA FACTOR ANTAGONIST TM_1081-RELATED-RELATED"/>
    <property type="match status" value="1"/>
</dbReference>
<comment type="similarity">
    <text evidence="1 2">Belongs to the anti-sigma-factor antagonist family.</text>
</comment>
<evidence type="ECO:0000259" key="3">
    <source>
        <dbReference type="PROSITE" id="PS50801"/>
    </source>
</evidence>
<dbReference type="PROSITE" id="PS50801">
    <property type="entry name" value="STAS"/>
    <property type="match status" value="1"/>
</dbReference>
<dbReference type="AlphaFoldDB" id="A0A8A4TZ44"/>
<dbReference type="RefSeq" id="WP_237381906.1">
    <property type="nucleotide sequence ID" value="NZ_CP071793.1"/>
</dbReference>
<sequence>MKIYHRSVDDITILDLEGQITIGEGDVQLREAIHKLVEIGQKRILLNMARVTYMDSSGVGELMACLQHIQEHEGQFKLLNISKKIKNLLFIAQILSIFEYFNDEELAVASFN</sequence>
<dbReference type="GO" id="GO:0043856">
    <property type="term" value="F:anti-sigma factor antagonist activity"/>
    <property type="evidence" value="ECO:0007669"/>
    <property type="project" value="InterPro"/>
</dbReference>
<dbReference type="NCBIfam" id="TIGR00377">
    <property type="entry name" value="ant_ant_sig"/>
    <property type="match status" value="1"/>
</dbReference>
<accession>A0A8A4TZ44</accession>
<dbReference type="Proteomes" id="UP000663929">
    <property type="component" value="Chromosome"/>
</dbReference>
<reference evidence="4" key="1">
    <citation type="submission" date="2021-03" db="EMBL/GenBank/DDBJ databases">
        <title>Acanthopleuribacteraceae sp. M133.</title>
        <authorList>
            <person name="Wang G."/>
        </authorList>
    </citation>
    <scope>NUCLEOTIDE SEQUENCE</scope>
    <source>
        <strain evidence="4">M133</strain>
    </source>
</reference>
<evidence type="ECO:0000313" key="5">
    <source>
        <dbReference type="Proteomes" id="UP000663929"/>
    </source>
</evidence>
<dbReference type="CDD" id="cd07043">
    <property type="entry name" value="STAS_anti-anti-sigma_factors"/>
    <property type="match status" value="1"/>
</dbReference>
<evidence type="ECO:0000256" key="2">
    <source>
        <dbReference type="RuleBase" id="RU003749"/>
    </source>
</evidence>
<dbReference type="Gene3D" id="3.30.750.24">
    <property type="entry name" value="STAS domain"/>
    <property type="match status" value="1"/>
</dbReference>
<dbReference type="Pfam" id="PF01740">
    <property type="entry name" value="STAS"/>
    <property type="match status" value="1"/>
</dbReference>
<organism evidence="4 5">
    <name type="scientific">Sulfidibacter corallicola</name>
    <dbReference type="NCBI Taxonomy" id="2818388"/>
    <lineage>
        <taxon>Bacteria</taxon>
        <taxon>Pseudomonadati</taxon>
        <taxon>Acidobacteriota</taxon>
        <taxon>Holophagae</taxon>
        <taxon>Acanthopleuribacterales</taxon>
        <taxon>Acanthopleuribacteraceae</taxon>
        <taxon>Sulfidibacter</taxon>
    </lineage>
</organism>
<name>A0A8A4TZ44_SULCO</name>
<evidence type="ECO:0000256" key="1">
    <source>
        <dbReference type="ARBA" id="ARBA00009013"/>
    </source>
</evidence>
<feature type="domain" description="STAS" evidence="3">
    <location>
        <begin position="1"/>
        <end position="111"/>
    </location>
</feature>
<keyword evidence="5" id="KW-1185">Reference proteome</keyword>
<gene>
    <name evidence="4" type="ORF">J3U87_04885</name>
</gene>
<protein>
    <recommendedName>
        <fullName evidence="2">Anti-sigma factor antagonist</fullName>
    </recommendedName>
</protein>
<dbReference type="SUPFAM" id="SSF52091">
    <property type="entry name" value="SpoIIaa-like"/>
    <property type="match status" value="1"/>
</dbReference>
<dbReference type="EMBL" id="CP071793">
    <property type="protein sequence ID" value="QTD51785.1"/>
    <property type="molecule type" value="Genomic_DNA"/>
</dbReference>
<dbReference type="KEGG" id="scor:J3U87_04885"/>
<dbReference type="InterPro" id="IPR003658">
    <property type="entry name" value="Anti-sigma_ant"/>
</dbReference>
<dbReference type="InterPro" id="IPR002645">
    <property type="entry name" value="STAS_dom"/>
</dbReference>